<organism evidence="2 3">
    <name type="scientific">Rhamnella rubrinervis</name>
    <dbReference type="NCBI Taxonomy" id="2594499"/>
    <lineage>
        <taxon>Eukaryota</taxon>
        <taxon>Viridiplantae</taxon>
        <taxon>Streptophyta</taxon>
        <taxon>Embryophyta</taxon>
        <taxon>Tracheophyta</taxon>
        <taxon>Spermatophyta</taxon>
        <taxon>Magnoliopsida</taxon>
        <taxon>eudicotyledons</taxon>
        <taxon>Gunneridae</taxon>
        <taxon>Pentapetalae</taxon>
        <taxon>rosids</taxon>
        <taxon>fabids</taxon>
        <taxon>Rosales</taxon>
        <taxon>Rhamnaceae</taxon>
        <taxon>rhamnoid group</taxon>
        <taxon>Rhamneae</taxon>
        <taxon>Rhamnella</taxon>
    </lineage>
</organism>
<dbReference type="AlphaFoldDB" id="A0A8K0MM96"/>
<dbReference type="EMBL" id="VOIH02000003">
    <property type="protein sequence ID" value="KAF3451204.1"/>
    <property type="molecule type" value="Genomic_DNA"/>
</dbReference>
<comment type="caution">
    <text evidence="2">The sequence shown here is derived from an EMBL/GenBank/DDBJ whole genome shotgun (WGS) entry which is preliminary data.</text>
</comment>
<name>A0A8K0MM96_9ROSA</name>
<evidence type="ECO:0000256" key="1">
    <source>
        <dbReference type="SAM" id="MobiDB-lite"/>
    </source>
</evidence>
<protein>
    <submittedName>
        <fullName evidence="2">Uncharacterized protein</fullName>
    </submittedName>
</protein>
<dbReference type="Proteomes" id="UP000796880">
    <property type="component" value="Unassembled WGS sequence"/>
</dbReference>
<keyword evidence="3" id="KW-1185">Reference proteome</keyword>
<evidence type="ECO:0000313" key="3">
    <source>
        <dbReference type="Proteomes" id="UP000796880"/>
    </source>
</evidence>
<reference evidence="2" key="1">
    <citation type="submission" date="2020-03" db="EMBL/GenBank/DDBJ databases">
        <title>A high-quality chromosome-level genome assembly of a woody plant with both climbing and erect habits, Rhamnella rubrinervis.</title>
        <authorList>
            <person name="Lu Z."/>
            <person name="Yang Y."/>
            <person name="Zhu X."/>
            <person name="Sun Y."/>
        </authorList>
    </citation>
    <scope>NUCLEOTIDE SEQUENCE</scope>
    <source>
        <strain evidence="2">BYM</strain>
        <tissue evidence="2">Leaf</tissue>
    </source>
</reference>
<sequence>MCEVFFVPHVPNSTAHNHSRRWEHGSVKLLTSISDNLSSDREVYEYGGNEVEYSGDTNDGGSIQDASGEDDSSQIIRGNPQDVEGFAITEVKSSFKTAEHLRKLLLPFDMNTGVIFRVPERNEDPSKPKAGEAVFHTAFFKNGLRLPLLPVF</sequence>
<feature type="compositionally biased region" description="Polar residues" evidence="1">
    <location>
        <begin position="55"/>
        <end position="65"/>
    </location>
</feature>
<accession>A0A8K0MM96</accession>
<proteinExistence type="predicted"/>
<feature type="region of interest" description="Disordered" evidence="1">
    <location>
        <begin position="50"/>
        <end position="79"/>
    </location>
</feature>
<evidence type="ECO:0000313" key="2">
    <source>
        <dbReference type="EMBL" id="KAF3451204.1"/>
    </source>
</evidence>
<gene>
    <name evidence="2" type="ORF">FNV43_RR07297</name>
</gene>